<keyword evidence="3 7" id="KW-0418">Kinase</keyword>
<evidence type="ECO:0000256" key="4">
    <source>
        <dbReference type="ARBA" id="ARBA00022840"/>
    </source>
</evidence>
<evidence type="ECO:0000256" key="3">
    <source>
        <dbReference type="ARBA" id="ARBA00022777"/>
    </source>
</evidence>
<organism evidence="7 8">
    <name type="scientific">Morchella conica CCBAS932</name>
    <dbReference type="NCBI Taxonomy" id="1392247"/>
    <lineage>
        <taxon>Eukaryota</taxon>
        <taxon>Fungi</taxon>
        <taxon>Dikarya</taxon>
        <taxon>Ascomycota</taxon>
        <taxon>Pezizomycotina</taxon>
        <taxon>Pezizomycetes</taxon>
        <taxon>Pezizales</taxon>
        <taxon>Morchellaceae</taxon>
        <taxon>Morchella</taxon>
    </lineage>
</organism>
<dbReference type="GO" id="GO:0001727">
    <property type="term" value="F:lipid kinase activity"/>
    <property type="evidence" value="ECO:0007669"/>
    <property type="project" value="TreeGrafter"/>
</dbReference>
<dbReference type="EMBL" id="ML119115">
    <property type="protein sequence ID" value="RPB14920.1"/>
    <property type="molecule type" value="Genomic_DNA"/>
</dbReference>
<gene>
    <name evidence="7" type="ORF">P167DRAFT_603590</name>
</gene>
<dbReference type="GO" id="GO:0005737">
    <property type="term" value="C:cytoplasm"/>
    <property type="evidence" value="ECO:0007669"/>
    <property type="project" value="TreeGrafter"/>
</dbReference>
<dbReference type="PANTHER" id="PTHR12358:SF31">
    <property type="entry name" value="ACYLGLYCEROL KINASE, MITOCHONDRIAL"/>
    <property type="match status" value="1"/>
</dbReference>
<dbReference type="SUPFAM" id="SSF111331">
    <property type="entry name" value="NAD kinase/diacylglycerol kinase-like"/>
    <property type="match status" value="1"/>
</dbReference>
<dbReference type="PROSITE" id="PS50146">
    <property type="entry name" value="DAGK"/>
    <property type="match status" value="1"/>
</dbReference>
<dbReference type="STRING" id="1392247.A0A3N4KWK2"/>
<dbReference type="InterPro" id="IPR017438">
    <property type="entry name" value="ATP-NAD_kinase_N"/>
</dbReference>
<sequence length="502" mass="54832">MSSSPLMPAAPRSTSPSSSVVPDSEFPLGKTITLGKLLSLTVTEESLIILDENIKKSSRSCCSAWPTVNRKRTIALYNILWADVGVTAITLNFAESTSNSSVRPTSLTYPFQLTALESVEKWVIYLLDRAYEDSLALKRFKVIINPFGGSGQAVNIFDKQSKALLEAARCKLDIEHTTHYKHAVDIAENLDIDLFDGIICCSGDGVPHEVFNGFAKRNDATRALNKIAVCQLPGGSGNAMCWNLTGTGSASLATVAIIKGKRRSIDLLSITQGNNRLISFLSQSVGMIAEVDLGTEHLRWMGDARFTVGLLQRISRQTIYPCDISIKTAIEDKDSIRDHYRTYEGDKGIIKQNIDNGGQFPGLKYGTVNDPLPGDWETVHHAEMGIFYAGNMAWMSAGANFFPASCPRDGFLDVITIPGTLSRLSATKVLLAVEKGHHFNLDQVNYKKVVAYRITPHKREGVAEEYVSIDGERVDFAPLQVEVHQGLGTVLAKGDGYEAPGV</sequence>
<proteinExistence type="predicted"/>
<dbReference type="Pfam" id="PF19279">
    <property type="entry name" value="YegS_C"/>
    <property type="match status" value="1"/>
</dbReference>
<accession>A0A3N4KWK2</accession>
<dbReference type="InterPro" id="IPR055916">
    <property type="entry name" value="DUF7493"/>
</dbReference>
<dbReference type="GO" id="GO:0016020">
    <property type="term" value="C:membrane"/>
    <property type="evidence" value="ECO:0007669"/>
    <property type="project" value="TreeGrafter"/>
</dbReference>
<protein>
    <submittedName>
        <fullName evidence="7">Sphingosine kinase</fullName>
    </submittedName>
</protein>
<evidence type="ECO:0000256" key="5">
    <source>
        <dbReference type="SAM" id="MobiDB-lite"/>
    </source>
</evidence>
<keyword evidence="2" id="KW-0547">Nucleotide-binding</keyword>
<feature type="compositionally biased region" description="Low complexity" evidence="5">
    <location>
        <begin position="9"/>
        <end position="23"/>
    </location>
</feature>
<dbReference type="InterPro" id="IPR016064">
    <property type="entry name" value="NAD/diacylglycerol_kinase_sf"/>
</dbReference>
<dbReference type="Gene3D" id="3.40.50.10330">
    <property type="entry name" value="Probable inorganic polyphosphate/atp-NAD kinase, domain 1"/>
    <property type="match status" value="1"/>
</dbReference>
<dbReference type="GO" id="GO:0046512">
    <property type="term" value="P:sphingosine biosynthetic process"/>
    <property type="evidence" value="ECO:0007669"/>
    <property type="project" value="TreeGrafter"/>
</dbReference>
<dbReference type="InterPro" id="IPR050187">
    <property type="entry name" value="Lipid_Phosphate_FormReg"/>
</dbReference>
<dbReference type="GO" id="GO:0005524">
    <property type="term" value="F:ATP binding"/>
    <property type="evidence" value="ECO:0007669"/>
    <property type="project" value="UniProtKB-KW"/>
</dbReference>
<evidence type="ECO:0000256" key="1">
    <source>
        <dbReference type="ARBA" id="ARBA00022679"/>
    </source>
</evidence>
<evidence type="ECO:0000259" key="6">
    <source>
        <dbReference type="PROSITE" id="PS50146"/>
    </source>
</evidence>
<dbReference type="FunCoup" id="A0A3N4KWK2">
    <property type="interactions" value="597"/>
</dbReference>
<dbReference type="PANTHER" id="PTHR12358">
    <property type="entry name" value="SPHINGOSINE KINASE"/>
    <property type="match status" value="1"/>
</dbReference>
<dbReference type="Gene3D" id="2.60.200.40">
    <property type="match status" value="1"/>
</dbReference>
<evidence type="ECO:0000256" key="2">
    <source>
        <dbReference type="ARBA" id="ARBA00022741"/>
    </source>
</evidence>
<dbReference type="InterPro" id="IPR045540">
    <property type="entry name" value="YegS/DAGK_C"/>
</dbReference>
<keyword evidence="4" id="KW-0067">ATP-binding</keyword>
<dbReference type="Pfam" id="PF00781">
    <property type="entry name" value="DAGK_cat"/>
    <property type="match status" value="1"/>
</dbReference>
<name>A0A3N4KWK2_9PEZI</name>
<evidence type="ECO:0000313" key="8">
    <source>
        <dbReference type="Proteomes" id="UP000277580"/>
    </source>
</evidence>
<dbReference type="OrthoDB" id="3853857at2759"/>
<dbReference type="AlphaFoldDB" id="A0A3N4KWK2"/>
<dbReference type="InParanoid" id="A0A3N4KWK2"/>
<keyword evidence="8" id="KW-1185">Reference proteome</keyword>
<feature type="region of interest" description="Disordered" evidence="5">
    <location>
        <begin position="1"/>
        <end position="23"/>
    </location>
</feature>
<dbReference type="Proteomes" id="UP000277580">
    <property type="component" value="Unassembled WGS sequence"/>
</dbReference>
<dbReference type="SMART" id="SM00046">
    <property type="entry name" value="DAGKc"/>
    <property type="match status" value="1"/>
</dbReference>
<feature type="domain" description="DAGKc" evidence="6">
    <location>
        <begin position="135"/>
        <end position="274"/>
    </location>
</feature>
<dbReference type="Pfam" id="PF24321">
    <property type="entry name" value="DUF7493"/>
    <property type="match status" value="1"/>
</dbReference>
<dbReference type="InterPro" id="IPR001206">
    <property type="entry name" value="Diacylglycerol_kinase_cat_dom"/>
</dbReference>
<keyword evidence="1" id="KW-0808">Transferase</keyword>
<evidence type="ECO:0000313" key="7">
    <source>
        <dbReference type="EMBL" id="RPB14920.1"/>
    </source>
</evidence>
<reference evidence="7 8" key="1">
    <citation type="journal article" date="2018" name="Nat. Ecol. Evol.">
        <title>Pezizomycetes genomes reveal the molecular basis of ectomycorrhizal truffle lifestyle.</title>
        <authorList>
            <person name="Murat C."/>
            <person name="Payen T."/>
            <person name="Noel B."/>
            <person name="Kuo A."/>
            <person name="Morin E."/>
            <person name="Chen J."/>
            <person name="Kohler A."/>
            <person name="Krizsan K."/>
            <person name="Balestrini R."/>
            <person name="Da Silva C."/>
            <person name="Montanini B."/>
            <person name="Hainaut M."/>
            <person name="Levati E."/>
            <person name="Barry K.W."/>
            <person name="Belfiori B."/>
            <person name="Cichocki N."/>
            <person name="Clum A."/>
            <person name="Dockter R.B."/>
            <person name="Fauchery L."/>
            <person name="Guy J."/>
            <person name="Iotti M."/>
            <person name="Le Tacon F."/>
            <person name="Lindquist E.A."/>
            <person name="Lipzen A."/>
            <person name="Malagnac F."/>
            <person name="Mello A."/>
            <person name="Molinier V."/>
            <person name="Miyauchi S."/>
            <person name="Poulain J."/>
            <person name="Riccioni C."/>
            <person name="Rubini A."/>
            <person name="Sitrit Y."/>
            <person name="Splivallo R."/>
            <person name="Traeger S."/>
            <person name="Wang M."/>
            <person name="Zifcakova L."/>
            <person name="Wipf D."/>
            <person name="Zambonelli A."/>
            <person name="Paolocci F."/>
            <person name="Nowrousian M."/>
            <person name="Ottonello S."/>
            <person name="Baldrian P."/>
            <person name="Spatafora J.W."/>
            <person name="Henrissat B."/>
            <person name="Nagy L.G."/>
            <person name="Aury J.M."/>
            <person name="Wincker P."/>
            <person name="Grigoriev I.V."/>
            <person name="Bonfante P."/>
            <person name="Martin F.M."/>
        </authorList>
    </citation>
    <scope>NUCLEOTIDE SEQUENCE [LARGE SCALE GENOMIC DNA]</scope>
    <source>
        <strain evidence="7 8">CCBAS932</strain>
    </source>
</reference>